<dbReference type="Pfam" id="PF02518">
    <property type="entry name" value="HATPase_c"/>
    <property type="match status" value="1"/>
</dbReference>
<dbReference type="GO" id="GO:0043565">
    <property type="term" value="F:sequence-specific DNA binding"/>
    <property type="evidence" value="ECO:0007669"/>
    <property type="project" value="InterPro"/>
</dbReference>
<dbReference type="SMART" id="SM00448">
    <property type="entry name" value="REC"/>
    <property type="match status" value="1"/>
</dbReference>
<dbReference type="PANTHER" id="PTHR43547">
    <property type="entry name" value="TWO-COMPONENT HISTIDINE KINASE"/>
    <property type="match status" value="1"/>
</dbReference>
<evidence type="ECO:0000313" key="13">
    <source>
        <dbReference type="Proteomes" id="UP000248987"/>
    </source>
</evidence>
<dbReference type="Gene3D" id="2.60.40.10">
    <property type="entry name" value="Immunoglobulins"/>
    <property type="match status" value="1"/>
</dbReference>
<evidence type="ECO:0000259" key="10">
    <source>
        <dbReference type="PROSITE" id="PS50109"/>
    </source>
</evidence>
<dbReference type="SUPFAM" id="SSF63829">
    <property type="entry name" value="Calcium-dependent phosphotriesterase"/>
    <property type="match status" value="1"/>
</dbReference>
<dbReference type="InterPro" id="IPR020449">
    <property type="entry name" value="Tscrpt_reg_AraC-type_HTH"/>
</dbReference>
<sequence>MKIAFFISCALFVIKTYGQSQVSFRQLSVNDGLSQNSVVSVTQDSIGYLWLATQDGLNKFDGNKFQIYNAFFVDVTKPTYSHLGKIYTDRDGHIISIPISKKPQIYNKKDDNFSPFSTLKDVSAVYQDRKKNYWFGTYTAGLFSMDAVTQKETLVIPPEKIGSIYSISEDDNGTLWLASQGKIVSLNGEDNAITPHFPDGNKNSVTNYGSILFEASGTIWVGSYGKGLWFKDSKSSLFKRVNTLLQEENELPDNLNILSMHIDKKNRLWIGTFGDGLYKLDLNTFKRSHFEVKKHNPRAIHYNDILCIYEDYTGTLWFGTDGAGVSFYDEYLEKFNVINNSQIPEEVNIDLVRAIQVDKNDDVWIGTSGKGLSRYTPKTNLWKTYTEKAGTLSSDRVVSLLIDHDQDLWIGTQGGGLNILQSNGETAYYNKSTTIVLPTETIWDIFEDSSNTVWLATRDQGIIQFDKNKGVLNTFDKSNGLPSNNIRVIIQGEDQKLWIGTEENGVLLLDPAAETFIDFQSDFNIKDENYVKKVKSLYYDIKGLLWVGTNGHGLSVFNLKNKTFHNYTIDDGLPNNVIYAILPDANNNLWLSSNRGITMITPPKDLEDKPLIVNYDNYDGLATEFNTGAYFKTKNDTFYFGGLEGYYWFNPTDIQKNQVLPKTVITDFEVFNTSFPLVDNTELKYKQNTVAFTFSSLQFSLPKKNIYRYKLENHDENWIELKNLNSVRFTNLPYGSYTFLVKSSNYDGVWNDNPVSFSFAILKPWYLSNWMFFVYVLLTVMLAALTYYYFKWKWRMTFSLKQEKQESERLKRLDEYKTKLYTNLSHEFRTPLTLISGPIKKQLLTSDLKPDSKNDLQLVERNIDQMLSLVDQLLELSKLESGKMTLKVKQNDLGLYLKVLTESFQFLAEQNGLKLTATIPDIGEAWFDADSIERIVNNLFSNAIKYTSKGGTIAFDVKKTDDNDIRMTFLNDIDGIIEKDIYKIFNRYYQINEDSEGSGIGLSLVKELTSLCHGTIEASYVETSKMKFVVNLPITKSAFLANEIDTTTTLQKTTSQTEMATSAAGDNTKKPIALVVDDNEDIREFIKSLLIADFRVIEAKNGFEGVEKAFKTIPDIIISDLVMPLKTGIELCQILKHDQKTSHIPIIILTGKSDENDEIAGLNTGADDYITKPFNPKTLQIKISNIIQSRNTLHQRYKQDNLFSPKEIAVTSADKIFLEKVQNILDQQLSNPEFTSEVFSKHVAMSRMQLHRKMLAYTGLSTSNFIRSQRLKQATSILKSSQYTINEVAYMVGFSTPSYFIKCFKEMYGQTPFEYTNK</sequence>
<dbReference type="InterPro" id="IPR018060">
    <property type="entry name" value="HTH_AraC"/>
</dbReference>
<dbReference type="SUPFAM" id="SSF47384">
    <property type="entry name" value="Homodimeric domain of signal transducing histidine kinase"/>
    <property type="match status" value="1"/>
</dbReference>
<reference evidence="12 13" key="1">
    <citation type="submission" date="2018-06" db="EMBL/GenBank/DDBJ databases">
        <title>Genomic Encyclopedia of Archaeal and Bacterial Type Strains, Phase II (KMG-II): from individual species to whole genera.</title>
        <authorList>
            <person name="Goeker M."/>
        </authorList>
    </citation>
    <scope>NUCLEOTIDE SEQUENCE [LARGE SCALE GENOMIC DNA]</scope>
    <source>
        <strain evidence="12 13">DSM 12408</strain>
    </source>
</reference>
<dbReference type="SUPFAM" id="SSF52172">
    <property type="entry name" value="CheY-like"/>
    <property type="match status" value="1"/>
</dbReference>
<dbReference type="Pfam" id="PF12833">
    <property type="entry name" value="HTH_18"/>
    <property type="match status" value="1"/>
</dbReference>
<proteinExistence type="predicted"/>
<keyword evidence="8" id="KW-1133">Transmembrane helix</keyword>
<keyword evidence="8" id="KW-0812">Transmembrane</keyword>
<dbReference type="Gene3D" id="3.40.50.2300">
    <property type="match status" value="1"/>
</dbReference>
<dbReference type="SUPFAM" id="SSF55874">
    <property type="entry name" value="ATPase domain of HSP90 chaperone/DNA topoisomerase II/histidine kinase"/>
    <property type="match status" value="1"/>
</dbReference>
<dbReference type="Proteomes" id="UP000248987">
    <property type="component" value="Unassembled WGS sequence"/>
</dbReference>
<evidence type="ECO:0000256" key="1">
    <source>
        <dbReference type="ARBA" id="ARBA00000085"/>
    </source>
</evidence>
<dbReference type="InterPro" id="IPR036097">
    <property type="entry name" value="HisK_dim/P_sf"/>
</dbReference>
<gene>
    <name evidence="12" type="ORF">LX77_03369</name>
</gene>
<dbReference type="InterPro" id="IPR018062">
    <property type="entry name" value="HTH_AraC-typ_CS"/>
</dbReference>
<dbReference type="Pfam" id="PF07495">
    <property type="entry name" value="Y_Y_Y"/>
    <property type="match status" value="1"/>
</dbReference>
<dbReference type="CDD" id="cd17574">
    <property type="entry name" value="REC_OmpR"/>
    <property type="match status" value="1"/>
</dbReference>
<dbReference type="SMART" id="SM00388">
    <property type="entry name" value="HisKA"/>
    <property type="match status" value="1"/>
</dbReference>
<dbReference type="SUPFAM" id="SSF101898">
    <property type="entry name" value="NHL repeat"/>
    <property type="match status" value="1"/>
</dbReference>
<evidence type="ECO:0000256" key="4">
    <source>
        <dbReference type="ARBA" id="ARBA00023015"/>
    </source>
</evidence>
<keyword evidence="4" id="KW-0805">Transcription regulation</keyword>
<evidence type="ECO:0000256" key="5">
    <source>
        <dbReference type="ARBA" id="ARBA00023125"/>
    </source>
</evidence>
<dbReference type="InterPro" id="IPR013783">
    <property type="entry name" value="Ig-like_fold"/>
</dbReference>
<dbReference type="InterPro" id="IPR011123">
    <property type="entry name" value="Y_Y_Y"/>
</dbReference>
<evidence type="ECO:0000313" key="12">
    <source>
        <dbReference type="EMBL" id="RAJ19848.1"/>
    </source>
</evidence>
<dbReference type="InterPro" id="IPR011006">
    <property type="entry name" value="CheY-like_superfamily"/>
</dbReference>
<keyword evidence="8" id="KW-0472">Membrane</keyword>
<evidence type="ECO:0000259" key="9">
    <source>
        <dbReference type="PROSITE" id="PS01124"/>
    </source>
</evidence>
<dbReference type="SMART" id="SM00342">
    <property type="entry name" value="HTH_ARAC"/>
    <property type="match status" value="1"/>
</dbReference>
<accession>A0A1A7R0E5</accession>
<dbReference type="Gene3D" id="2.130.10.10">
    <property type="entry name" value="YVTN repeat-like/Quinoprotein amine dehydrogenase"/>
    <property type="match status" value="2"/>
</dbReference>
<comment type="caution">
    <text evidence="12">The sequence shown here is derived from an EMBL/GenBank/DDBJ whole genome shotgun (WGS) entry which is preliminary data.</text>
</comment>
<protein>
    <recommendedName>
        <fullName evidence="2">histidine kinase</fullName>
        <ecNumber evidence="2">2.7.13.3</ecNumber>
    </recommendedName>
</protein>
<organism evidence="12 13">
    <name type="scientific">Gelidibacter algens</name>
    <dbReference type="NCBI Taxonomy" id="49280"/>
    <lineage>
        <taxon>Bacteria</taxon>
        <taxon>Pseudomonadati</taxon>
        <taxon>Bacteroidota</taxon>
        <taxon>Flavobacteriia</taxon>
        <taxon>Flavobacteriales</taxon>
        <taxon>Flavobacteriaceae</taxon>
        <taxon>Gelidibacter</taxon>
    </lineage>
</organism>
<keyword evidence="13" id="KW-1185">Reference proteome</keyword>
<feature type="domain" description="HTH araC/xylS-type" evidence="9">
    <location>
        <begin position="1219"/>
        <end position="1318"/>
    </location>
</feature>
<keyword evidence="12" id="KW-0418">Kinase</keyword>
<comment type="catalytic activity">
    <reaction evidence="1">
        <text>ATP + protein L-histidine = ADP + protein N-phospho-L-histidine.</text>
        <dbReference type="EC" id="2.7.13.3"/>
    </reaction>
</comment>
<dbReference type="SMART" id="SM00387">
    <property type="entry name" value="HATPase_c"/>
    <property type="match status" value="1"/>
</dbReference>
<keyword evidence="12" id="KW-0808">Transferase</keyword>
<keyword evidence="5" id="KW-0238">DNA-binding</keyword>
<dbReference type="FunFam" id="1.10.287.130:FF:000045">
    <property type="entry name" value="Two-component system sensor histidine kinase/response regulator"/>
    <property type="match status" value="1"/>
</dbReference>
<dbReference type="InterPro" id="IPR001789">
    <property type="entry name" value="Sig_transdc_resp-reg_receiver"/>
</dbReference>
<dbReference type="EC" id="2.7.13.3" evidence="2"/>
<dbReference type="PROSITE" id="PS00041">
    <property type="entry name" value="HTH_ARAC_FAMILY_1"/>
    <property type="match status" value="1"/>
</dbReference>
<dbReference type="InterPro" id="IPR015943">
    <property type="entry name" value="WD40/YVTN_repeat-like_dom_sf"/>
</dbReference>
<dbReference type="OrthoDB" id="358279at2"/>
<keyword evidence="3 7" id="KW-0597">Phosphoprotein</keyword>
<evidence type="ECO:0000256" key="3">
    <source>
        <dbReference type="ARBA" id="ARBA00022553"/>
    </source>
</evidence>
<dbReference type="CDD" id="cd00082">
    <property type="entry name" value="HisKA"/>
    <property type="match status" value="1"/>
</dbReference>
<dbReference type="InterPro" id="IPR003594">
    <property type="entry name" value="HATPase_dom"/>
</dbReference>
<dbReference type="Gene3D" id="1.10.10.60">
    <property type="entry name" value="Homeodomain-like"/>
    <property type="match status" value="1"/>
</dbReference>
<dbReference type="InterPro" id="IPR009057">
    <property type="entry name" value="Homeodomain-like_sf"/>
</dbReference>
<dbReference type="EMBL" id="QLLQ01000018">
    <property type="protein sequence ID" value="RAJ19848.1"/>
    <property type="molecule type" value="Genomic_DNA"/>
</dbReference>
<name>A0A1A7R0E5_9FLAO</name>
<feature type="transmembrane region" description="Helical" evidence="8">
    <location>
        <begin position="770"/>
        <end position="790"/>
    </location>
</feature>
<evidence type="ECO:0000256" key="8">
    <source>
        <dbReference type="SAM" id="Phobius"/>
    </source>
</evidence>
<keyword evidence="6" id="KW-0804">Transcription</keyword>
<dbReference type="InterPro" id="IPR005467">
    <property type="entry name" value="His_kinase_dom"/>
</dbReference>
<evidence type="ECO:0000256" key="7">
    <source>
        <dbReference type="PROSITE-ProRule" id="PRU00169"/>
    </source>
</evidence>
<dbReference type="SUPFAM" id="SSF46689">
    <property type="entry name" value="Homeodomain-like"/>
    <property type="match status" value="1"/>
</dbReference>
<dbReference type="InterPro" id="IPR036890">
    <property type="entry name" value="HATPase_C_sf"/>
</dbReference>
<feature type="domain" description="Response regulatory" evidence="11">
    <location>
        <begin position="1072"/>
        <end position="1187"/>
    </location>
</feature>
<dbReference type="STRING" id="49280.A9996_12430"/>
<dbReference type="PROSITE" id="PS50110">
    <property type="entry name" value="RESPONSE_REGULATORY"/>
    <property type="match status" value="1"/>
</dbReference>
<dbReference type="RefSeq" id="WP_066435398.1">
    <property type="nucleotide sequence ID" value="NZ_LZRN01000026.1"/>
</dbReference>
<dbReference type="Pfam" id="PF07494">
    <property type="entry name" value="Reg_prop"/>
    <property type="match status" value="5"/>
</dbReference>
<dbReference type="PROSITE" id="PS50109">
    <property type="entry name" value="HIS_KIN"/>
    <property type="match status" value="1"/>
</dbReference>
<dbReference type="PROSITE" id="PS01124">
    <property type="entry name" value="HTH_ARAC_FAMILY_2"/>
    <property type="match status" value="1"/>
</dbReference>
<dbReference type="Pfam" id="PF00072">
    <property type="entry name" value="Response_reg"/>
    <property type="match status" value="1"/>
</dbReference>
<dbReference type="GO" id="GO:0003700">
    <property type="term" value="F:DNA-binding transcription factor activity"/>
    <property type="evidence" value="ECO:0007669"/>
    <property type="project" value="InterPro"/>
</dbReference>
<evidence type="ECO:0000256" key="6">
    <source>
        <dbReference type="ARBA" id="ARBA00023163"/>
    </source>
</evidence>
<feature type="modified residue" description="4-aspartylphosphate" evidence="7">
    <location>
        <position position="1120"/>
    </location>
</feature>
<dbReference type="GO" id="GO:0000155">
    <property type="term" value="F:phosphorelay sensor kinase activity"/>
    <property type="evidence" value="ECO:0007669"/>
    <property type="project" value="InterPro"/>
</dbReference>
<dbReference type="Gene3D" id="1.10.287.130">
    <property type="match status" value="1"/>
</dbReference>
<dbReference type="Pfam" id="PF00512">
    <property type="entry name" value="HisKA"/>
    <property type="match status" value="1"/>
</dbReference>
<dbReference type="Gene3D" id="3.30.565.10">
    <property type="entry name" value="Histidine kinase-like ATPase, C-terminal domain"/>
    <property type="match status" value="1"/>
</dbReference>
<evidence type="ECO:0000256" key="2">
    <source>
        <dbReference type="ARBA" id="ARBA00012438"/>
    </source>
</evidence>
<dbReference type="InterPro" id="IPR011110">
    <property type="entry name" value="Reg_prop"/>
</dbReference>
<dbReference type="InterPro" id="IPR003661">
    <property type="entry name" value="HisK_dim/P_dom"/>
</dbReference>
<feature type="domain" description="Histidine kinase" evidence="10">
    <location>
        <begin position="823"/>
        <end position="1036"/>
    </location>
</feature>
<dbReference type="PRINTS" id="PR00032">
    <property type="entry name" value="HTHARAC"/>
</dbReference>
<evidence type="ECO:0000259" key="11">
    <source>
        <dbReference type="PROSITE" id="PS50110"/>
    </source>
</evidence>
<dbReference type="PANTHER" id="PTHR43547:SF2">
    <property type="entry name" value="HYBRID SIGNAL TRANSDUCTION HISTIDINE KINASE C"/>
    <property type="match status" value="1"/>
</dbReference>